<name>A0A2T7C8E9_9POAL</name>
<dbReference type="STRING" id="1504633.A0A2T7C8E9"/>
<dbReference type="OrthoDB" id="1694751at2759"/>
<keyword evidence="4" id="KW-1185">Reference proteome</keyword>
<gene>
    <name evidence="3" type="ORF">GQ55_9G341000</name>
</gene>
<reference evidence="3 4" key="1">
    <citation type="submission" date="2018-04" db="EMBL/GenBank/DDBJ databases">
        <title>WGS assembly of Panicum hallii var. hallii HAL2.</title>
        <authorList>
            <person name="Lovell J."/>
            <person name="Jenkins J."/>
            <person name="Lowry D."/>
            <person name="Mamidi S."/>
            <person name="Sreedasyam A."/>
            <person name="Weng X."/>
            <person name="Barry K."/>
            <person name="Bonette J."/>
            <person name="Campitelli B."/>
            <person name="Daum C."/>
            <person name="Gordon S."/>
            <person name="Gould B."/>
            <person name="Lipzen A."/>
            <person name="MacQueen A."/>
            <person name="Palacio-Mejia J."/>
            <person name="Plott C."/>
            <person name="Shakirov E."/>
            <person name="Shu S."/>
            <person name="Yoshinaga Y."/>
            <person name="Zane M."/>
            <person name="Rokhsar D."/>
            <person name="Grimwood J."/>
            <person name="Schmutz J."/>
            <person name="Juenger T."/>
        </authorList>
    </citation>
    <scope>NUCLEOTIDE SEQUENCE [LARGE SCALE GENOMIC DNA]</scope>
    <source>
        <strain evidence="4">cv. HAL2</strain>
    </source>
</reference>
<dbReference type="Pfam" id="PF16399">
    <property type="entry name" value="Aquarius_N_1st"/>
    <property type="match status" value="1"/>
</dbReference>
<evidence type="ECO:0000259" key="2">
    <source>
        <dbReference type="Pfam" id="PF16399"/>
    </source>
</evidence>
<evidence type="ECO:0000256" key="1">
    <source>
        <dbReference type="SAM" id="MobiDB-lite"/>
    </source>
</evidence>
<sequence>MIPPKTKNFPLHVPSCTCIRLSQISQKSRLLNTQSLSLSFCTPPFPSSIHPHRRSLPSPARRRPPFHGRCSGGNSSPRCFRSIDDILPPVVVGGRRCWRVEHEAQGTPFPLIAFEQECARRRGRRLGVGTWSQPPLRGRSQSCSPGWSSKRGAVWWSSPCRRRTRHDRGAQQGPRVHGRRLHHASRHPAGLTHPRRCRALGHACRRLGLQCGPHQGDLRHGAPDRGPRPEDRAAAPRHDPRGQPVPRELPVAALRPGGRLLVARHVHHPNEKFRENVAAWTCFHDRKDAFKGLLWRVLKLNEEVHVSRRNKQVPSSAAAPHVTGIITVVVHCSP</sequence>
<feature type="compositionally biased region" description="Basic residues" evidence="1">
    <location>
        <begin position="176"/>
        <end position="186"/>
    </location>
</feature>
<proteinExistence type="predicted"/>
<feature type="domain" description="RNA helicase aquarius N-terminal" evidence="2">
    <location>
        <begin position="270"/>
        <end position="310"/>
    </location>
</feature>
<feature type="compositionally biased region" description="Basic residues" evidence="1">
    <location>
        <begin position="50"/>
        <end position="66"/>
    </location>
</feature>
<evidence type="ECO:0000313" key="4">
    <source>
        <dbReference type="Proteomes" id="UP000244336"/>
    </source>
</evidence>
<feature type="compositionally biased region" description="Basic and acidic residues" evidence="1">
    <location>
        <begin position="216"/>
        <end position="241"/>
    </location>
</feature>
<feature type="region of interest" description="Disordered" evidence="1">
    <location>
        <begin position="212"/>
        <end position="248"/>
    </location>
</feature>
<organism evidence="3 4">
    <name type="scientific">Panicum hallii var. hallii</name>
    <dbReference type="NCBI Taxonomy" id="1504633"/>
    <lineage>
        <taxon>Eukaryota</taxon>
        <taxon>Viridiplantae</taxon>
        <taxon>Streptophyta</taxon>
        <taxon>Embryophyta</taxon>
        <taxon>Tracheophyta</taxon>
        <taxon>Spermatophyta</taxon>
        <taxon>Magnoliopsida</taxon>
        <taxon>Liliopsida</taxon>
        <taxon>Poales</taxon>
        <taxon>Poaceae</taxon>
        <taxon>PACMAD clade</taxon>
        <taxon>Panicoideae</taxon>
        <taxon>Panicodae</taxon>
        <taxon>Paniceae</taxon>
        <taxon>Panicinae</taxon>
        <taxon>Panicum</taxon>
        <taxon>Panicum sect. Panicum</taxon>
    </lineage>
</organism>
<accession>A0A2T7C8E9</accession>
<dbReference type="EMBL" id="CM009757">
    <property type="protein sequence ID" value="PUZ39617.1"/>
    <property type="molecule type" value="Genomic_DNA"/>
</dbReference>
<dbReference type="InterPro" id="IPR032174">
    <property type="entry name" value="Aquarius_N"/>
</dbReference>
<feature type="region of interest" description="Disordered" evidence="1">
    <location>
        <begin position="161"/>
        <end position="194"/>
    </location>
</feature>
<evidence type="ECO:0000313" key="3">
    <source>
        <dbReference type="EMBL" id="PUZ39617.1"/>
    </source>
</evidence>
<dbReference type="Proteomes" id="UP000244336">
    <property type="component" value="Chromosome 9"/>
</dbReference>
<dbReference type="Gramene" id="PUZ39617">
    <property type="protein sequence ID" value="PUZ39617"/>
    <property type="gene ID" value="GQ55_9G341000"/>
</dbReference>
<protein>
    <recommendedName>
        <fullName evidence="2">RNA helicase aquarius N-terminal domain-containing protein</fullName>
    </recommendedName>
</protein>
<feature type="region of interest" description="Disordered" evidence="1">
    <location>
        <begin position="47"/>
        <end position="74"/>
    </location>
</feature>
<dbReference type="AlphaFoldDB" id="A0A2T7C8E9"/>